<evidence type="ECO:0000256" key="7">
    <source>
        <dbReference type="ARBA" id="ARBA00023136"/>
    </source>
</evidence>
<dbReference type="WBParaSite" id="TMUE_2000008545.1">
    <property type="protein sequence ID" value="TMUE_2000008545.1"/>
    <property type="gene ID" value="WBGene00292618"/>
</dbReference>
<dbReference type="PANTHER" id="PTHR21461:SF69">
    <property type="entry name" value="GLYCOSYLTRANSFERASE FAMILY 92 PROTEIN"/>
    <property type="match status" value="1"/>
</dbReference>
<evidence type="ECO:0000256" key="2">
    <source>
        <dbReference type="ARBA" id="ARBA00007647"/>
    </source>
</evidence>
<dbReference type="Pfam" id="PF01697">
    <property type="entry name" value="Glyco_transf_92"/>
    <property type="match status" value="1"/>
</dbReference>
<evidence type="ECO:0000313" key="10">
    <source>
        <dbReference type="WBParaSite" id="TMUE_2000008545.1"/>
    </source>
</evidence>
<reference evidence="10" key="3">
    <citation type="submission" date="2019-12" db="UniProtKB">
        <authorList>
            <consortium name="WormBaseParasite"/>
        </authorList>
    </citation>
    <scope>IDENTIFICATION</scope>
</reference>
<dbReference type="Proteomes" id="UP000046395">
    <property type="component" value="Unassembled WGS sequence"/>
</dbReference>
<evidence type="ECO:0000313" key="9">
    <source>
        <dbReference type="Proteomes" id="UP000046395"/>
    </source>
</evidence>
<evidence type="ECO:0000256" key="8">
    <source>
        <dbReference type="RuleBase" id="RU366017"/>
    </source>
</evidence>
<proteinExistence type="inferred from homology"/>
<dbReference type="GO" id="GO:0016757">
    <property type="term" value="F:glycosyltransferase activity"/>
    <property type="evidence" value="ECO:0007669"/>
    <property type="project" value="UniProtKB-UniRule"/>
</dbReference>
<reference evidence="9" key="1">
    <citation type="submission" date="2013-11" db="EMBL/GenBank/DDBJ databases">
        <authorList>
            <person name="Aslett M."/>
        </authorList>
    </citation>
    <scope>NUCLEOTIDE SEQUENCE [LARGE SCALE GENOMIC DNA]</scope>
    <source>
        <strain evidence="9">Edinburgh</strain>
    </source>
</reference>
<keyword evidence="9" id="KW-1185">Reference proteome</keyword>
<dbReference type="GO" id="GO:0016020">
    <property type="term" value="C:membrane"/>
    <property type="evidence" value="ECO:0007669"/>
    <property type="project" value="UniProtKB-SubCell"/>
</dbReference>
<evidence type="ECO:0000256" key="6">
    <source>
        <dbReference type="ARBA" id="ARBA00022989"/>
    </source>
</evidence>
<evidence type="ECO:0000256" key="3">
    <source>
        <dbReference type="ARBA" id="ARBA00022676"/>
    </source>
</evidence>
<keyword evidence="4 8" id="KW-0808">Transferase</keyword>
<accession>A0A5S6QMU9</accession>
<keyword evidence="5" id="KW-0812">Transmembrane</keyword>
<keyword evidence="7" id="KW-0472">Membrane</keyword>
<keyword evidence="6" id="KW-1133">Transmembrane helix</keyword>
<sequence>MRSKTLLNTLAFNLSAFRTFWLVDFCVLVAFLCYCFCNERARSDLYEVRYRQLVSTVFNVFQQMQVRNNDSVGEMTSACALRGQCLSIGDPVYCPHRTTRLSNFPPTAAYQWQRVSPCSDEIYLFTAYADPRYQNVSPNVGVVVAVLAMVKDYLQAPLHCYLWKDVKSKPIIVAAKAKAIWRLSWDPRPRFYVPYLFTCSTSSDYAGYFAYVSIECSQCASVVSNLVSISHGRQNGQKGHTVVCVKGLDYPEDNSLRLIEWIEANFLLGANKIMVYSYHVHPNMQKVLDYYSSVSNGSFEHTAITLPGNQPNLPAQRSAFIQRNRQQKRRNELIPYNDCLLRHVTSHIYALLVDLDELVVPLQTNNWREMIDLYLSDVKKSPNDLTGLSVRNAFYFDNLAMKEDSDRKSSGLHMSSHLVRSRRLTPKGLFSKSFMKISNVAIAFNHYPLDVVRSGVLPTLHIGADYAIKNHYAARCPVELGTECEQLVLDTLEDDNLAPFREDLIRRFSNVVRQVRLQN</sequence>
<dbReference type="PANTHER" id="PTHR21461">
    <property type="entry name" value="GLYCOSYLTRANSFERASE FAMILY 92 PROTEIN"/>
    <property type="match status" value="1"/>
</dbReference>
<dbReference type="EC" id="2.4.1.-" evidence="8"/>
<protein>
    <recommendedName>
        <fullName evidence="8">Glycosyltransferase family 92 protein</fullName>
        <ecNumber evidence="8">2.4.1.-</ecNumber>
    </recommendedName>
</protein>
<evidence type="ECO:0000256" key="1">
    <source>
        <dbReference type="ARBA" id="ARBA00004167"/>
    </source>
</evidence>
<comment type="subcellular location">
    <subcellularLocation>
        <location evidence="1">Membrane</location>
        <topology evidence="1">Single-pass membrane protein</topology>
    </subcellularLocation>
</comment>
<organism evidence="9 10">
    <name type="scientific">Trichuris muris</name>
    <name type="common">Mouse whipworm</name>
    <dbReference type="NCBI Taxonomy" id="70415"/>
    <lineage>
        <taxon>Eukaryota</taxon>
        <taxon>Metazoa</taxon>
        <taxon>Ecdysozoa</taxon>
        <taxon>Nematoda</taxon>
        <taxon>Enoplea</taxon>
        <taxon>Dorylaimia</taxon>
        <taxon>Trichinellida</taxon>
        <taxon>Trichuridae</taxon>
        <taxon>Trichuris</taxon>
    </lineage>
</organism>
<dbReference type="GO" id="GO:0005737">
    <property type="term" value="C:cytoplasm"/>
    <property type="evidence" value="ECO:0007669"/>
    <property type="project" value="TreeGrafter"/>
</dbReference>
<dbReference type="WBParaSite" id="TMUE_2000008545.2">
    <property type="protein sequence ID" value="TMUE_2000008545.2"/>
    <property type="gene ID" value="WBGene00292618"/>
</dbReference>
<keyword evidence="3 8" id="KW-0328">Glycosyltransferase</keyword>
<evidence type="ECO:0000256" key="4">
    <source>
        <dbReference type="ARBA" id="ARBA00022679"/>
    </source>
</evidence>
<name>A0A5S6QMU9_TRIMR</name>
<evidence type="ECO:0000256" key="5">
    <source>
        <dbReference type="ARBA" id="ARBA00022692"/>
    </source>
</evidence>
<dbReference type="AlphaFoldDB" id="A0A5S6QMU9"/>
<comment type="similarity">
    <text evidence="2 8">Belongs to the glycosyltransferase 92 family.</text>
</comment>
<reference evidence="9" key="2">
    <citation type="submission" date="2014-03" db="EMBL/GenBank/DDBJ databases">
        <title>The whipworm genome and dual-species transcriptomics of an intimate host-pathogen interaction.</title>
        <authorList>
            <person name="Foth B.J."/>
            <person name="Tsai I.J."/>
            <person name="Reid A.J."/>
            <person name="Bancroft A.J."/>
            <person name="Nichol S."/>
            <person name="Tracey A."/>
            <person name="Holroyd N."/>
            <person name="Cotton J.A."/>
            <person name="Stanley E.J."/>
            <person name="Zarowiecki M."/>
            <person name="Liu J.Z."/>
            <person name="Huckvale T."/>
            <person name="Cooper P.J."/>
            <person name="Grencis R.K."/>
            <person name="Berriman M."/>
        </authorList>
    </citation>
    <scope>NUCLEOTIDE SEQUENCE [LARGE SCALE GENOMIC DNA]</scope>
    <source>
        <strain evidence="9">Edinburgh</strain>
    </source>
</reference>
<dbReference type="InterPro" id="IPR008166">
    <property type="entry name" value="Glyco_transf_92"/>
</dbReference>